<proteinExistence type="predicted"/>
<sequence>MSNYKPDMSREEIDICFERLNLVLRIVDLPTETQGLRSGVSAAEFMFMNYTYAGHIRFKHIDTRNYLILNPDDTLWIPLGGPFFKGFFDKVRP</sequence>
<dbReference type="EMBL" id="LAZR01000473">
    <property type="protein sequence ID" value="KKN67489.1"/>
    <property type="molecule type" value="Genomic_DNA"/>
</dbReference>
<accession>A0A0F9SK78</accession>
<protein>
    <submittedName>
        <fullName evidence="1">Uncharacterized protein</fullName>
    </submittedName>
</protein>
<reference evidence="1" key="1">
    <citation type="journal article" date="2015" name="Nature">
        <title>Complex archaea that bridge the gap between prokaryotes and eukaryotes.</title>
        <authorList>
            <person name="Spang A."/>
            <person name="Saw J.H."/>
            <person name="Jorgensen S.L."/>
            <person name="Zaremba-Niedzwiedzka K."/>
            <person name="Martijn J."/>
            <person name="Lind A.E."/>
            <person name="van Eijk R."/>
            <person name="Schleper C."/>
            <person name="Guy L."/>
            <person name="Ettema T.J."/>
        </authorList>
    </citation>
    <scope>NUCLEOTIDE SEQUENCE</scope>
</reference>
<name>A0A0F9SK78_9ZZZZ</name>
<evidence type="ECO:0000313" key="1">
    <source>
        <dbReference type="EMBL" id="KKN67489.1"/>
    </source>
</evidence>
<organism evidence="1">
    <name type="scientific">marine sediment metagenome</name>
    <dbReference type="NCBI Taxonomy" id="412755"/>
    <lineage>
        <taxon>unclassified sequences</taxon>
        <taxon>metagenomes</taxon>
        <taxon>ecological metagenomes</taxon>
    </lineage>
</organism>
<gene>
    <name evidence="1" type="ORF">LCGC14_0460860</name>
</gene>
<dbReference type="AlphaFoldDB" id="A0A0F9SK78"/>
<comment type="caution">
    <text evidence="1">The sequence shown here is derived from an EMBL/GenBank/DDBJ whole genome shotgun (WGS) entry which is preliminary data.</text>
</comment>